<dbReference type="SUPFAM" id="SSF52096">
    <property type="entry name" value="ClpP/crotonase"/>
    <property type="match status" value="1"/>
</dbReference>
<name>A0A0B2BF46_9ACTN</name>
<comment type="caution">
    <text evidence="3">The sequence shown here is derived from an EMBL/GenBank/DDBJ whole genome shotgun (WGS) entry which is preliminary data.</text>
</comment>
<dbReference type="InterPro" id="IPR014748">
    <property type="entry name" value="Enoyl-CoA_hydra_C"/>
</dbReference>
<dbReference type="GO" id="GO:0016829">
    <property type="term" value="F:lyase activity"/>
    <property type="evidence" value="ECO:0007669"/>
    <property type="project" value="UniProtKB-KW"/>
</dbReference>
<dbReference type="AlphaFoldDB" id="A0A0B2BF46"/>
<dbReference type="GO" id="GO:0006635">
    <property type="term" value="P:fatty acid beta-oxidation"/>
    <property type="evidence" value="ECO:0007669"/>
    <property type="project" value="TreeGrafter"/>
</dbReference>
<dbReference type="Gene3D" id="1.10.12.10">
    <property type="entry name" value="Lyase 2-enoyl-coa Hydratase, Chain A, domain 2"/>
    <property type="match status" value="1"/>
</dbReference>
<dbReference type="Pfam" id="PF00378">
    <property type="entry name" value="ECH_1"/>
    <property type="match status" value="1"/>
</dbReference>
<sequence>MSADDLVLAERRGRVLVLTFNRPDRLNAWNDALEDRYVALLDSAEQDPDVRAVVITGAGRGFCAGADMEELAKVGGGEIEAIDPRPRHRPLLFRKPLIAAINGAAAGLGFVEALYADVRFATPTAKLTTSFVRRGLIAEYGVAWLLPRIVGQSRALDLLISGRVVLGDEAYAMGLVDRVVGSDGLLDAAVAYAEELATWCSPTSIGVIKDQVREAWTSAPAEAIARSEREMVASFGRADVAEGVASYLESRTPEFGGTVQA</sequence>
<dbReference type="OrthoDB" id="9777711at2"/>
<keyword evidence="4" id="KW-1185">Reference proteome</keyword>
<dbReference type="InterPro" id="IPR001753">
    <property type="entry name" value="Enoyl-CoA_hydra/iso"/>
</dbReference>
<organism evidence="3 4">
    <name type="scientific">Mumia flava</name>
    <dbReference type="NCBI Taxonomy" id="1348852"/>
    <lineage>
        <taxon>Bacteria</taxon>
        <taxon>Bacillati</taxon>
        <taxon>Actinomycetota</taxon>
        <taxon>Actinomycetes</taxon>
        <taxon>Propionibacteriales</taxon>
        <taxon>Nocardioidaceae</taxon>
        <taxon>Mumia</taxon>
    </lineage>
</organism>
<dbReference type="RefSeq" id="WP_039350417.1">
    <property type="nucleotide sequence ID" value="NZ_PGEZ01000001.1"/>
</dbReference>
<gene>
    <name evidence="3" type="ORF">CLV56_1657</name>
</gene>
<comment type="similarity">
    <text evidence="1">Belongs to the enoyl-CoA hydratase/isomerase family.</text>
</comment>
<dbReference type="InterPro" id="IPR029045">
    <property type="entry name" value="ClpP/crotonase-like_dom_sf"/>
</dbReference>
<dbReference type="PANTHER" id="PTHR11941">
    <property type="entry name" value="ENOYL-COA HYDRATASE-RELATED"/>
    <property type="match status" value="1"/>
</dbReference>
<keyword evidence="2" id="KW-0456">Lyase</keyword>
<dbReference type="Gene3D" id="3.90.226.10">
    <property type="entry name" value="2-enoyl-CoA Hydratase, Chain A, domain 1"/>
    <property type="match status" value="1"/>
</dbReference>
<dbReference type="PANTHER" id="PTHR11941:SF133">
    <property type="entry name" value="1,2-EPOXYPHENYLACETYL-COA ISOMERASE"/>
    <property type="match status" value="1"/>
</dbReference>
<dbReference type="Proteomes" id="UP000230842">
    <property type="component" value="Unassembled WGS sequence"/>
</dbReference>
<dbReference type="EMBL" id="PGEZ01000001">
    <property type="protein sequence ID" value="PJJ57428.1"/>
    <property type="molecule type" value="Genomic_DNA"/>
</dbReference>
<dbReference type="CDD" id="cd06558">
    <property type="entry name" value="crotonase-like"/>
    <property type="match status" value="1"/>
</dbReference>
<evidence type="ECO:0000256" key="1">
    <source>
        <dbReference type="ARBA" id="ARBA00005254"/>
    </source>
</evidence>
<proteinExistence type="inferred from homology"/>
<accession>A0A0B2BF46</accession>
<evidence type="ECO:0000313" key="3">
    <source>
        <dbReference type="EMBL" id="PJJ57428.1"/>
    </source>
</evidence>
<evidence type="ECO:0000256" key="2">
    <source>
        <dbReference type="ARBA" id="ARBA00023239"/>
    </source>
</evidence>
<protein>
    <submittedName>
        <fullName evidence="3">Enoyl-CoA hydratase/carnithine racemase</fullName>
    </submittedName>
</protein>
<reference evidence="3 4" key="1">
    <citation type="submission" date="2017-11" db="EMBL/GenBank/DDBJ databases">
        <title>Genomic Encyclopedia of Archaeal and Bacterial Type Strains, Phase II (KMG-II): From Individual Species to Whole Genera.</title>
        <authorList>
            <person name="Goeker M."/>
        </authorList>
    </citation>
    <scope>NUCLEOTIDE SEQUENCE [LARGE SCALE GENOMIC DNA]</scope>
    <source>
        <strain evidence="3 4">DSM 27763</strain>
    </source>
</reference>
<evidence type="ECO:0000313" key="4">
    <source>
        <dbReference type="Proteomes" id="UP000230842"/>
    </source>
</evidence>